<comment type="similarity">
    <text evidence="1">Belongs to the asteroid family.</text>
</comment>
<evidence type="ECO:0000256" key="1">
    <source>
        <dbReference type="ARBA" id="ARBA00007398"/>
    </source>
</evidence>
<feature type="domain" description="Asteroid" evidence="3">
    <location>
        <begin position="160"/>
        <end position="394"/>
    </location>
</feature>
<dbReference type="PANTHER" id="PTHR15665:SF1">
    <property type="entry name" value="PROTEIN ASTEROID HOMOLOG 1"/>
    <property type="match status" value="1"/>
</dbReference>
<dbReference type="EMBL" id="KB822718">
    <property type="protein sequence ID" value="ETN42495.1"/>
    <property type="molecule type" value="Genomic_DNA"/>
</dbReference>
<dbReference type="eggNOG" id="ENOG502S2DC">
    <property type="taxonomic scope" value="Eukaryota"/>
</dbReference>
<dbReference type="Proteomes" id="UP000030752">
    <property type="component" value="Unassembled WGS sequence"/>
</dbReference>
<evidence type="ECO:0000259" key="3">
    <source>
        <dbReference type="Pfam" id="PF12813"/>
    </source>
</evidence>
<proteinExistence type="inferred from homology"/>
<name>W2S1N9_CYPE1</name>
<dbReference type="AlphaFoldDB" id="W2S1N9"/>
<evidence type="ECO:0000313" key="4">
    <source>
        <dbReference type="EMBL" id="ETN42495.1"/>
    </source>
</evidence>
<keyword evidence="5" id="KW-1185">Reference proteome</keyword>
<sequence length="618" mass="68224">MGIPRLTQDLAPYTETAILGQANHESEDAIVIDSIVVDGPSLAYHVYNALIRHRILEAGTGAARIPTYHEIGTAAEFLLAELTSHGVNIEAIYFDGALPVGKEETRLQRLERTRKQLEEYRSLHSTRPPQPASPQLDIDFHRALWLQKAVSARRSLPAAPPFMVPAVIETLSKSRWGTQVQVVPEEADVACARVARLSGSAILSNDSDMCIYELGEHGCVVLLQSLEKKRYKEQSAGSQIVGSCIRPRTIAARLKISSLLPLAFERALDVSASVGELVERARSSYTGSSQGAYEAFADEYRISEALQPSLNLQGLDPRTAEFVVRSLRSGKDTLQIYLPMLYEDITRDAAWSYGQQIRQLACSIWLAVSASPSGSKVVMEYARKGGRIGASAIAMQQGRDLSRLLSEVTSQMRLKSAAANEHAPMVLCWWTLAVHLVVQQKLNASKAISRVDLSSFFGLKGNALGQSWNDVHLHASAQAILYSTRILEQLLLFHKRSRDADNEPLDGLDQLVGLLGTMPPISELFVGIDELRALVSTQRNYAEGLVAPLFAMLREHEAKEAIQSKQHTRSVDDQEQDVSADGFRQPRKRIKRGLDAEQKTAFQHNMFHLLAEDGSGED</sequence>
<reference evidence="4 5" key="1">
    <citation type="submission" date="2013-03" db="EMBL/GenBank/DDBJ databases">
        <title>The Genome Sequence of Phialophora europaea CBS 101466.</title>
        <authorList>
            <consortium name="The Broad Institute Genomics Platform"/>
            <person name="Cuomo C."/>
            <person name="de Hoog S."/>
            <person name="Gorbushina A."/>
            <person name="Walker B."/>
            <person name="Young S.K."/>
            <person name="Zeng Q."/>
            <person name="Gargeya S."/>
            <person name="Fitzgerald M."/>
            <person name="Haas B."/>
            <person name="Abouelleil A."/>
            <person name="Allen A.W."/>
            <person name="Alvarado L."/>
            <person name="Arachchi H.M."/>
            <person name="Berlin A.M."/>
            <person name="Chapman S.B."/>
            <person name="Gainer-Dewar J."/>
            <person name="Goldberg J."/>
            <person name="Griggs A."/>
            <person name="Gujja S."/>
            <person name="Hansen M."/>
            <person name="Howarth C."/>
            <person name="Imamovic A."/>
            <person name="Ireland A."/>
            <person name="Larimer J."/>
            <person name="McCowan C."/>
            <person name="Murphy C."/>
            <person name="Pearson M."/>
            <person name="Poon T.W."/>
            <person name="Priest M."/>
            <person name="Roberts A."/>
            <person name="Saif S."/>
            <person name="Shea T."/>
            <person name="Sisk P."/>
            <person name="Sykes S."/>
            <person name="Wortman J."/>
            <person name="Nusbaum C."/>
            <person name="Birren B."/>
        </authorList>
    </citation>
    <scope>NUCLEOTIDE SEQUENCE [LARGE SCALE GENOMIC DNA]</scope>
    <source>
        <strain evidence="4 5">CBS 101466</strain>
    </source>
</reference>
<dbReference type="RefSeq" id="XP_008714231.1">
    <property type="nucleotide sequence ID" value="XM_008716009.1"/>
</dbReference>
<evidence type="ECO:0000313" key="5">
    <source>
        <dbReference type="Proteomes" id="UP000030752"/>
    </source>
</evidence>
<dbReference type="InterPro" id="IPR029060">
    <property type="entry name" value="PIN-like_dom_sf"/>
</dbReference>
<dbReference type="VEuPathDB" id="FungiDB:HMPREF1541_01652"/>
<dbReference type="SUPFAM" id="SSF88723">
    <property type="entry name" value="PIN domain-like"/>
    <property type="match status" value="1"/>
</dbReference>
<dbReference type="InterPro" id="IPR039436">
    <property type="entry name" value="Asteroid_dom"/>
</dbReference>
<dbReference type="InterPro" id="IPR026832">
    <property type="entry name" value="Asteroid"/>
</dbReference>
<dbReference type="HOGENOM" id="CLU_016461_1_0_1"/>
<dbReference type="Pfam" id="PF12813">
    <property type="entry name" value="XPG_I_2"/>
    <property type="match status" value="1"/>
</dbReference>
<feature type="region of interest" description="Disordered" evidence="2">
    <location>
        <begin position="561"/>
        <end position="588"/>
    </location>
</feature>
<dbReference type="InParanoid" id="W2S1N9"/>
<dbReference type="OrthoDB" id="5297549at2759"/>
<dbReference type="GeneID" id="19968991"/>
<dbReference type="PANTHER" id="PTHR15665">
    <property type="entry name" value="ASTEROID PROTEIN"/>
    <property type="match status" value="1"/>
</dbReference>
<gene>
    <name evidence="4" type="ORF">HMPREF1541_01652</name>
</gene>
<organism evidence="4 5">
    <name type="scientific">Cyphellophora europaea (strain CBS 101466)</name>
    <name type="common">Phialophora europaea</name>
    <dbReference type="NCBI Taxonomy" id="1220924"/>
    <lineage>
        <taxon>Eukaryota</taxon>
        <taxon>Fungi</taxon>
        <taxon>Dikarya</taxon>
        <taxon>Ascomycota</taxon>
        <taxon>Pezizomycotina</taxon>
        <taxon>Eurotiomycetes</taxon>
        <taxon>Chaetothyriomycetidae</taxon>
        <taxon>Chaetothyriales</taxon>
        <taxon>Cyphellophoraceae</taxon>
        <taxon>Cyphellophora</taxon>
    </lineage>
</organism>
<protein>
    <recommendedName>
        <fullName evidence="3">Asteroid domain-containing protein</fullName>
    </recommendedName>
</protein>
<evidence type="ECO:0000256" key="2">
    <source>
        <dbReference type="SAM" id="MobiDB-lite"/>
    </source>
</evidence>
<dbReference type="Gene3D" id="3.40.50.1010">
    <property type="entry name" value="5'-nuclease"/>
    <property type="match status" value="1"/>
</dbReference>
<dbReference type="STRING" id="1220924.W2S1N9"/>
<dbReference type="CDD" id="cd18675">
    <property type="entry name" value="PIN_SpAst1-like"/>
    <property type="match status" value="1"/>
</dbReference>
<accession>W2S1N9</accession>